<dbReference type="KEGG" id="vg:29056483"/>
<gene>
    <name evidence="2" type="primary">36</name>
    <name evidence="2" type="ORF">SEA_HEDWIG_36</name>
</gene>
<organism evidence="2 3">
    <name type="scientific">Gordonia phage Hedwig</name>
    <dbReference type="NCBI Taxonomy" id="1887648"/>
    <lineage>
        <taxon>Viruses</taxon>
        <taxon>Duplodnaviria</taxon>
        <taxon>Heunggongvirae</taxon>
        <taxon>Uroviricota</taxon>
        <taxon>Caudoviricetes</taxon>
        <taxon>Hedwigvirus</taxon>
        <taxon>Hedwigvirus hedwig</taxon>
    </lineage>
</organism>
<keyword evidence="3" id="KW-1185">Reference proteome</keyword>
<proteinExistence type="predicted"/>
<evidence type="ECO:0000313" key="3">
    <source>
        <dbReference type="Proteomes" id="UP000203073"/>
    </source>
</evidence>
<evidence type="ECO:0000256" key="1">
    <source>
        <dbReference type="SAM" id="MobiDB-lite"/>
    </source>
</evidence>
<dbReference type="GeneID" id="29056483"/>
<dbReference type="Proteomes" id="UP000203073">
    <property type="component" value="Segment"/>
</dbReference>
<dbReference type="RefSeq" id="YP_009289845.1">
    <property type="nucleotide sequence ID" value="NC_031099.1"/>
</dbReference>
<evidence type="ECO:0000313" key="2">
    <source>
        <dbReference type="EMBL" id="AON97329.1"/>
    </source>
</evidence>
<reference evidence="3" key="1">
    <citation type="submission" date="2016-07" db="EMBL/GenBank/DDBJ databases">
        <authorList>
            <person name="Florea S."/>
            <person name="Webb J.S."/>
            <person name="Jaromczyk J."/>
            <person name="Schardl C.L."/>
        </authorList>
    </citation>
    <scope>NUCLEOTIDE SEQUENCE [LARGE SCALE GENOMIC DNA]</scope>
</reference>
<accession>A0A1C9EHS2</accession>
<protein>
    <recommendedName>
        <fullName evidence="4">Ribbon-helix-helix DNA binding domain protein</fullName>
    </recommendedName>
</protein>
<evidence type="ECO:0008006" key="4">
    <source>
        <dbReference type="Google" id="ProtNLM"/>
    </source>
</evidence>
<feature type="region of interest" description="Disordered" evidence="1">
    <location>
        <begin position="1"/>
        <end position="21"/>
    </location>
</feature>
<dbReference type="EMBL" id="KX557279">
    <property type="protein sequence ID" value="AON97329.1"/>
    <property type="molecule type" value="Genomic_DNA"/>
</dbReference>
<sequence>MATGTIVDVPNQPKTPNRTLRVPDDEWASWKAEADRLGVSLTDFLRETMNNRVKRIARKRASDDA</sequence>
<name>A0A1C9EHS2_9CAUD</name>